<dbReference type="Gene3D" id="2.60.120.10">
    <property type="entry name" value="Jelly Rolls"/>
    <property type="match status" value="1"/>
</dbReference>
<protein>
    <recommendedName>
        <fullName evidence="1">Phosphohexomutase</fullName>
    </recommendedName>
    <alternativeName>
        <fullName evidence="2">Phosphomannose isomerase</fullName>
    </alternativeName>
</protein>
<evidence type="ECO:0000313" key="8">
    <source>
        <dbReference type="Proteomes" id="UP000587270"/>
    </source>
</evidence>
<evidence type="ECO:0000313" key="6">
    <source>
        <dbReference type="EMBL" id="OJI10841.1"/>
    </source>
</evidence>
<dbReference type="EMBL" id="MKQH01000014">
    <property type="protein sequence ID" value="OJI10841.1"/>
    <property type="molecule type" value="Genomic_DNA"/>
</dbReference>
<gene>
    <name evidence="6" type="ORF">BJI45_09730</name>
    <name evidence="5" type="ORF">HF865_10750</name>
    <name evidence="4" type="ORF">LRLP16767_LRLP167_00802</name>
</gene>
<feature type="domain" description="Mannose-6-phosphate isomerase cupin" evidence="3">
    <location>
        <begin position="4"/>
        <end position="56"/>
    </location>
</feature>
<evidence type="ECO:0000313" key="4">
    <source>
        <dbReference type="EMBL" id="CUR43004.1"/>
    </source>
</evidence>
<reference evidence="5 8" key="3">
    <citation type="submission" date="2020-04" db="EMBL/GenBank/DDBJ databases">
        <authorList>
            <person name="Hitch T.C.A."/>
            <person name="Wylensek D."/>
            <person name="Clavel T."/>
        </authorList>
    </citation>
    <scope>NUCLEOTIDE SEQUENCE [LARGE SCALE GENOMIC DNA]</scope>
    <source>
        <strain evidence="5 8">WCA-386-APC-4I</strain>
    </source>
</reference>
<dbReference type="EMBL" id="LN887740">
    <property type="protein sequence ID" value="CUR43004.1"/>
    <property type="molecule type" value="Genomic_DNA"/>
</dbReference>
<dbReference type="InterPro" id="IPR014710">
    <property type="entry name" value="RmlC-like_jellyroll"/>
</dbReference>
<dbReference type="Pfam" id="PF21621">
    <property type="entry name" value="MPI_cupin_dom"/>
    <property type="match status" value="1"/>
</dbReference>
<organism evidence="4">
    <name type="scientific">Limosilactobacillus reuteri</name>
    <name type="common">Lactobacillus reuteri</name>
    <dbReference type="NCBI Taxonomy" id="1598"/>
    <lineage>
        <taxon>Bacteria</taxon>
        <taxon>Bacillati</taxon>
        <taxon>Bacillota</taxon>
        <taxon>Bacilli</taxon>
        <taxon>Lactobacillales</taxon>
        <taxon>Lactobacillaceae</taxon>
        <taxon>Limosilactobacillus</taxon>
    </lineage>
</organism>
<keyword evidence="4" id="KW-0413">Isomerase</keyword>
<evidence type="ECO:0000256" key="2">
    <source>
        <dbReference type="ARBA" id="ARBA00030762"/>
    </source>
</evidence>
<dbReference type="EMBL" id="JABAFN010000073">
    <property type="protein sequence ID" value="NME23138.1"/>
    <property type="molecule type" value="Genomic_DNA"/>
</dbReference>
<dbReference type="InterPro" id="IPR011051">
    <property type="entry name" value="RmlC_Cupin_sf"/>
</dbReference>
<reference evidence="4" key="1">
    <citation type="submission" date="2015-10" db="EMBL/GenBank/DDBJ databases">
        <authorList>
            <person name="Gilbert D.G."/>
        </authorList>
    </citation>
    <scope>NUCLEOTIDE SEQUENCE</scope>
    <source>
        <strain evidence="4">Lp167-67</strain>
    </source>
</reference>
<dbReference type="AlphaFoldDB" id="A0A0U5DA71"/>
<evidence type="ECO:0000313" key="7">
    <source>
        <dbReference type="Proteomes" id="UP000184174"/>
    </source>
</evidence>
<evidence type="ECO:0000313" key="5">
    <source>
        <dbReference type="EMBL" id="NME23138.1"/>
    </source>
</evidence>
<reference evidence="6 7" key="2">
    <citation type="submission" date="2016-10" db="EMBL/GenBank/DDBJ databases">
        <title>Genome sequence of Lactobacillus reuteri 121, a source of glucan and fructan exopolysaccharides.</title>
        <authorList>
            <person name="Gangoiti J."/>
            <person name="Lammerts Van Bueren A."/>
            <person name="Dijkhuizen L."/>
        </authorList>
    </citation>
    <scope>NUCLEOTIDE SEQUENCE [LARGE SCALE GENOMIC DNA]</scope>
    <source>
        <strain evidence="6 7">121</strain>
    </source>
</reference>
<proteinExistence type="predicted"/>
<dbReference type="Proteomes" id="UP000184174">
    <property type="component" value="Unassembled WGS sequence"/>
</dbReference>
<sequence>MSHEHGRYTLVSIINGNEILTVDDQQYPLHKGNHFIIPATVKSWMMDGKILAIASEPTD</sequence>
<evidence type="ECO:0000259" key="3">
    <source>
        <dbReference type="Pfam" id="PF21621"/>
    </source>
</evidence>
<evidence type="ECO:0000256" key="1">
    <source>
        <dbReference type="ARBA" id="ARBA00029741"/>
    </source>
</evidence>
<accession>A0A0U5DA71</accession>
<dbReference type="Proteomes" id="UP000587270">
    <property type="component" value="Unassembled WGS sequence"/>
</dbReference>
<dbReference type="SUPFAM" id="SSF51182">
    <property type="entry name" value="RmlC-like cupins"/>
    <property type="match status" value="1"/>
</dbReference>
<dbReference type="GO" id="GO:0016853">
    <property type="term" value="F:isomerase activity"/>
    <property type="evidence" value="ECO:0007669"/>
    <property type="project" value="UniProtKB-KW"/>
</dbReference>
<dbReference type="InterPro" id="IPR049071">
    <property type="entry name" value="MPI_cupin_dom"/>
</dbReference>
<name>A0A0U5DA71_LIMRT</name>